<dbReference type="GO" id="GO:0005655">
    <property type="term" value="C:nucleolar ribonuclease P complex"/>
    <property type="evidence" value="ECO:0007669"/>
    <property type="project" value="TreeGrafter"/>
</dbReference>
<gene>
    <name evidence="5" type="primary">LOC105359034</name>
</gene>
<dbReference type="Gene3D" id="3.20.20.140">
    <property type="entry name" value="Metal-dependent hydrolases"/>
    <property type="match status" value="1"/>
</dbReference>
<protein>
    <submittedName>
        <fullName evidence="5">Ribonuclease P protein subunit p30</fullName>
    </submittedName>
</protein>
<evidence type="ECO:0000313" key="4">
    <source>
        <dbReference type="Proteomes" id="UP000695007"/>
    </source>
</evidence>
<reference evidence="5" key="1">
    <citation type="submission" date="2025-08" db="UniProtKB">
        <authorList>
            <consortium name="RefSeq"/>
        </authorList>
    </citation>
    <scope>IDENTIFICATION</scope>
</reference>
<keyword evidence="4" id="KW-1185">Reference proteome</keyword>
<name>A0AAJ6YBD8_9HYME</name>
<dbReference type="InterPro" id="IPR002738">
    <property type="entry name" value="RNase_P_p30"/>
</dbReference>
<evidence type="ECO:0000256" key="1">
    <source>
        <dbReference type="ARBA" id="ARBA00004123"/>
    </source>
</evidence>
<organism evidence="4 5">
    <name type="scientific">Ceratosolen solmsi marchali</name>
    <dbReference type="NCBI Taxonomy" id="326594"/>
    <lineage>
        <taxon>Eukaryota</taxon>
        <taxon>Metazoa</taxon>
        <taxon>Ecdysozoa</taxon>
        <taxon>Arthropoda</taxon>
        <taxon>Hexapoda</taxon>
        <taxon>Insecta</taxon>
        <taxon>Pterygota</taxon>
        <taxon>Neoptera</taxon>
        <taxon>Endopterygota</taxon>
        <taxon>Hymenoptera</taxon>
        <taxon>Apocrita</taxon>
        <taxon>Proctotrupomorpha</taxon>
        <taxon>Chalcidoidea</taxon>
        <taxon>Agaonidae</taxon>
        <taxon>Agaoninae</taxon>
        <taxon>Ceratosolen</taxon>
    </lineage>
</organism>
<dbReference type="PANTHER" id="PTHR13031:SF0">
    <property type="entry name" value="RIBONUCLEASE P PROTEIN SUBUNIT P30"/>
    <property type="match status" value="1"/>
</dbReference>
<sequence length="272" mass="31218">MDYGFCDLCVHASTNKRNLRETLLKLYNVGYNTVALNQNVDENVFHNEKKKKKKTDENDTVIPCIPEPIDVNDLLEEFKGKLNILHRITFSFSDPIKTHSLNQLPILNKYNLYAIIPKSQVAFQFACSQLNVDIITINSTSSHIKLSRKLYSQAIEKGIHFEINYSDVINTSTRKLAIYHSHLLYTFGKSKNVIISSGANNHYSIRNPYDIINLARLLGLNEVKAKCSILQQAHRVLLKGEGRRCRKAIFRIYRDTDDDLKLHDPAAKRLKS</sequence>
<dbReference type="KEGG" id="csol:105359034"/>
<dbReference type="GO" id="GO:0003723">
    <property type="term" value="F:RNA binding"/>
    <property type="evidence" value="ECO:0007669"/>
    <property type="project" value="TreeGrafter"/>
</dbReference>
<dbReference type="Proteomes" id="UP000695007">
    <property type="component" value="Unplaced"/>
</dbReference>
<dbReference type="SUPFAM" id="SSF89550">
    <property type="entry name" value="PHP domain-like"/>
    <property type="match status" value="1"/>
</dbReference>
<dbReference type="InterPro" id="IPR016195">
    <property type="entry name" value="Pol/histidinol_Pase-like"/>
</dbReference>
<evidence type="ECO:0000256" key="2">
    <source>
        <dbReference type="ARBA" id="ARBA00007331"/>
    </source>
</evidence>
<dbReference type="PANTHER" id="PTHR13031">
    <property type="entry name" value="RIBONUCLEASE P SUBUNIT P30"/>
    <property type="match status" value="1"/>
</dbReference>
<dbReference type="CTD" id="10556"/>
<dbReference type="RefSeq" id="XP_011493811.1">
    <property type="nucleotide sequence ID" value="XM_011495509.1"/>
</dbReference>
<dbReference type="AlphaFoldDB" id="A0AAJ6YBD8"/>
<dbReference type="GeneID" id="105359034"/>
<comment type="similarity">
    <text evidence="2">Belongs to the eukaryotic/archaeal RNase P protein component 3 family.</text>
</comment>
<dbReference type="GO" id="GO:0008033">
    <property type="term" value="P:tRNA processing"/>
    <property type="evidence" value="ECO:0007669"/>
    <property type="project" value="UniProtKB-KW"/>
</dbReference>
<accession>A0AAJ6YBD8</accession>
<comment type="subcellular location">
    <subcellularLocation>
        <location evidence="1">Nucleus</location>
    </subcellularLocation>
</comment>
<keyword evidence="3" id="KW-0819">tRNA processing</keyword>
<evidence type="ECO:0000313" key="5">
    <source>
        <dbReference type="RefSeq" id="XP_011493811.1"/>
    </source>
</evidence>
<evidence type="ECO:0000256" key="3">
    <source>
        <dbReference type="ARBA" id="ARBA00022694"/>
    </source>
</evidence>
<dbReference type="Pfam" id="PF01876">
    <property type="entry name" value="RNase_P_p30"/>
    <property type="match status" value="1"/>
</dbReference>
<proteinExistence type="inferred from homology"/>